<sequence>MFVKCLNKEVEDPGGRTPGGGPKKGVPPFGGLLKKSLQTFVSMSLLQNKFYKNIMLSKKL</sequence>
<name>A0A6C0B593_9ZZZZ</name>
<reference evidence="2" key="1">
    <citation type="journal article" date="2020" name="Nature">
        <title>Giant virus diversity and host interactions through global metagenomics.</title>
        <authorList>
            <person name="Schulz F."/>
            <person name="Roux S."/>
            <person name="Paez-Espino D."/>
            <person name="Jungbluth S."/>
            <person name="Walsh D.A."/>
            <person name="Denef V.J."/>
            <person name="McMahon K.D."/>
            <person name="Konstantinidis K.T."/>
            <person name="Eloe-Fadrosh E.A."/>
            <person name="Kyrpides N.C."/>
            <person name="Woyke T."/>
        </authorList>
    </citation>
    <scope>NUCLEOTIDE SEQUENCE</scope>
    <source>
        <strain evidence="2">GVMAG-M-3300010157-4</strain>
    </source>
</reference>
<dbReference type="EMBL" id="MN739081">
    <property type="protein sequence ID" value="QHS87397.1"/>
    <property type="molecule type" value="Genomic_DNA"/>
</dbReference>
<organism evidence="2">
    <name type="scientific">viral metagenome</name>
    <dbReference type="NCBI Taxonomy" id="1070528"/>
    <lineage>
        <taxon>unclassified sequences</taxon>
        <taxon>metagenomes</taxon>
        <taxon>organismal metagenomes</taxon>
    </lineage>
</organism>
<feature type="region of interest" description="Disordered" evidence="1">
    <location>
        <begin position="1"/>
        <end position="27"/>
    </location>
</feature>
<protein>
    <submittedName>
        <fullName evidence="2">Uncharacterized protein</fullName>
    </submittedName>
</protein>
<evidence type="ECO:0000313" key="2">
    <source>
        <dbReference type="EMBL" id="QHS87397.1"/>
    </source>
</evidence>
<evidence type="ECO:0000256" key="1">
    <source>
        <dbReference type="SAM" id="MobiDB-lite"/>
    </source>
</evidence>
<accession>A0A6C0B593</accession>
<feature type="compositionally biased region" description="Basic and acidic residues" evidence="1">
    <location>
        <begin position="1"/>
        <end position="14"/>
    </location>
</feature>
<proteinExistence type="predicted"/>
<dbReference type="AlphaFoldDB" id="A0A6C0B593"/>